<proteinExistence type="predicted"/>
<gene>
    <name evidence="2" type="ORF">GCK32_005141</name>
</gene>
<evidence type="ECO:0000313" key="2">
    <source>
        <dbReference type="EMBL" id="KAK5980452.1"/>
    </source>
</evidence>
<accession>A0AAN8FKH4</accession>
<comment type="caution">
    <text evidence="2">The sequence shown here is derived from an EMBL/GenBank/DDBJ whole genome shotgun (WGS) entry which is preliminary data.</text>
</comment>
<name>A0AAN8FKH4_TRICO</name>
<dbReference type="InterPro" id="IPR005113">
    <property type="entry name" value="uDENN_dom"/>
</dbReference>
<dbReference type="GO" id="GO:0006897">
    <property type="term" value="P:endocytosis"/>
    <property type="evidence" value="ECO:0007669"/>
    <property type="project" value="TreeGrafter"/>
</dbReference>
<dbReference type="PROSITE" id="PS50211">
    <property type="entry name" value="DENN"/>
    <property type="match status" value="1"/>
</dbReference>
<dbReference type="InterPro" id="IPR037516">
    <property type="entry name" value="Tripartite_DENN"/>
</dbReference>
<dbReference type="SMART" id="SM00800">
    <property type="entry name" value="uDENN"/>
    <property type="match status" value="1"/>
</dbReference>
<dbReference type="SMART" id="SM00799">
    <property type="entry name" value="DENN"/>
    <property type="match status" value="1"/>
</dbReference>
<reference evidence="2 3" key="1">
    <citation type="submission" date="2019-10" db="EMBL/GenBank/DDBJ databases">
        <title>Assembly and Annotation for the nematode Trichostrongylus colubriformis.</title>
        <authorList>
            <person name="Martin J."/>
        </authorList>
    </citation>
    <scope>NUCLEOTIDE SEQUENCE [LARGE SCALE GENOMIC DNA]</scope>
    <source>
        <strain evidence="2">G859</strain>
        <tissue evidence="2">Whole worm</tissue>
    </source>
</reference>
<dbReference type="InterPro" id="IPR040032">
    <property type="entry name" value="DENND1A/B/C"/>
</dbReference>
<feature type="domain" description="UDENN" evidence="1">
    <location>
        <begin position="13"/>
        <end position="426"/>
    </location>
</feature>
<dbReference type="AlphaFoldDB" id="A0AAN8FKH4"/>
<dbReference type="InterPro" id="IPR043153">
    <property type="entry name" value="DENN_C"/>
</dbReference>
<keyword evidence="3" id="KW-1185">Reference proteome</keyword>
<dbReference type="PANTHER" id="PTHR13196:SF14">
    <property type="entry name" value="UDENN DOMAIN-CONTAINING PROTEIN"/>
    <property type="match status" value="1"/>
</dbReference>
<dbReference type="GO" id="GO:0032456">
    <property type="term" value="P:endocytic recycling"/>
    <property type="evidence" value="ECO:0007669"/>
    <property type="project" value="TreeGrafter"/>
</dbReference>
<dbReference type="GO" id="GO:0005829">
    <property type="term" value="C:cytosol"/>
    <property type="evidence" value="ECO:0007669"/>
    <property type="project" value="TreeGrafter"/>
</dbReference>
<dbReference type="InterPro" id="IPR001194">
    <property type="entry name" value="cDENN_dom"/>
</dbReference>
<sequence length="473" mass="53557">MAAMCGSVPQLFESVLIITLEPVSSTSGDSDRKPMITYRFPEDEDAEEVPPELFFPDYSRAQRRKYCNEEFVMALTDVKGARKNAYCLKFLNSRDDHKKGSYPGVLVVISPIRNDIFYLDLARNIHKYLERGTIRLTCFLEAIFNHSYPQVKGASLVVVEKCSDVTGRPDLIEIFNQGTILGRNGLAKIVERISPEITTCIIASLLGEQRILLADHTVCAVSKLVQSMEALIQPFCWPHVFIPAVPDNLIDLCHNPTPYLMGILRNNLVPIRDLITATADTENIEQMDFVFIDADTGLIYPPPEPYVCNTNIVVWKQQCAVRFCKRLGMPKKVSMALITGLRAALVDGTGASADLRIENMMLIWYASLFGHYKNITCQCDWGGQQFKQRLVENQPDKVIRPYLSYLTETVMFHEWIMKRSESTFAEPTDPLPGTEDYLNRQIDKLYSAGVNCFTTKRLAKLFTKVTAVLRVKK</sequence>
<dbReference type="Pfam" id="PF02141">
    <property type="entry name" value="DENN"/>
    <property type="match status" value="1"/>
</dbReference>
<evidence type="ECO:0000259" key="1">
    <source>
        <dbReference type="PROSITE" id="PS50211"/>
    </source>
</evidence>
<organism evidence="2 3">
    <name type="scientific">Trichostrongylus colubriformis</name>
    <name type="common">Black scour worm</name>
    <dbReference type="NCBI Taxonomy" id="6319"/>
    <lineage>
        <taxon>Eukaryota</taxon>
        <taxon>Metazoa</taxon>
        <taxon>Ecdysozoa</taxon>
        <taxon>Nematoda</taxon>
        <taxon>Chromadorea</taxon>
        <taxon>Rhabditida</taxon>
        <taxon>Rhabditina</taxon>
        <taxon>Rhabditomorpha</taxon>
        <taxon>Strongyloidea</taxon>
        <taxon>Trichostrongylidae</taxon>
        <taxon>Trichostrongylus</taxon>
    </lineage>
</organism>
<evidence type="ECO:0000313" key="3">
    <source>
        <dbReference type="Proteomes" id="UP001331761"/>
    </source>
</evidence>
<protein>
    <submittedName>
        <fullName evidence="2">DENN domain protein</fullName>
    </submittedName>
</protein>
<dbReference type="Proteomes" id="UP001331761">
    <property type="component" value="Unassembled WGS sequence"/>
</dbReference>
<dbReference type="PANTHER" id="PTHR13196">
    <property type="entry name" value="DENN DOMAIN-CONTAINING"/>
    <property type="match status" value="1"/>
</dbReference>
<dbReference type="GO" id="GO:1901981">
    <property type="term" value="F:phosphatidylinositol phosphate binding"/>
    <property type="evidence" value="ECO:0007669"/>
    <property type="project" value="TreeGrafter"/>
</dbReference>
<dbReference type="Gene3D" id="3.30.450.200">
    <property type="match status" value="1"/>
</dbReference>
<dbReference type="Gene3D" id="3.40.50.11500">
    <property type="match status" value="1"/>
</dbReference>
<dbReference type="EMBL" id="WIXE01007392">
    <property type="protein sequence ID" value="KAK5980452.1"/>
    <property type="molecule type" value="Genomic_DNA"/>
</dbReference>
<dbReference type="GO" id="GO:0005085">
    <property type="term" value="F:guanyl-nucleotide exchange factor activity"/>
    <property type="evidence" value="ECO:0007669"/>
    <property type="project" value="InterPro"/>
</dbReference>